<dbReference type="STRING" id="309801.trd_0184"/>
<dbReference type="KEGG" id="tro:trd_0184"/>
<dbReference type="HOGENOM" id="CLU_016043_13_4_0"/>
<organism evidence="8 9">
    <name type="scientific">Thermomicrobium roseum (strain ATCC 27502 / DSM 5159 / P-2)</name>
    <dbReference type="NCBI Taxonomy" id="309801"/>
    <lineage>
        <taxon>Bacteria</taxon>
        <taxon>Pseudomonadati</taxon>
        <taxon>Thermomicrobiota</taxon>
        <taxon>Thermomicrobia</taxon>
        <taxon>Thermomicrobiales</taxon>
        <taxon>Thermomicrobiaceae</taxon>
        <taxon>Thermomicrobium</taxon>
    </lineage>
</organism>
<feature type="domain" description="NlpC/P60" evidence="7">
    <location>
        <begin position="302"/>
        <end position="426"/>
    </location>
</feature>
<evidence type="ECO:0000313" key="8">
    <source>
        <dbReference type="EMBL" id="ACM05652.1"/>
    </source>
</evidence>
<gene>
    <name evidence="8" type="ordered locus">trd_0184</name>
</gene>
<keyword evidence="6" id="KW-0732">Signal</keyword>
<dbReference type="GO" id="GO:0008234">
    <property type="term" value="F:cysteine-type peptidase activity"/>
    <property type="evidence" value="ECO:0007669"/>
    <property type="project" value="UniProtKB-KW"/>
</dbReference>
<evidence type="ECO:0000256" key="1">
    <source>
        <dbReference type="ARBA" id="ARBA00007074"/>
    </source>
</evidence>
<dbReference type="PANTHER" id="PTHR47053">
    <property type="entry name" value="MUREIN DD-ENDOPEPTIDASE MEPH-RELATED"/>
    <property type="match status" value="1"/>
</dbReference>
<feature type="region of interest" description="Disordered" evidence="5">
    <location>
        <begin position="272"/>
        <end position="301"/>
    </location>
</feature>
<keyword evidence="2" id="KW-0645">Protease</keyword>
<evidence type="ECO:0000256" key="6">
    <source>
        <dbReference type="SAM" id="SignalP"/>
    </source>
</evidence>
<feature type="compositionally biased region" description="Low complexity" evidence="5">
    <location>
        <begin position="278"/>
        <end position="294"/>
    </location>
</feature>
<dbReference type="PANTHER" id="PTHR47053:SF1">
    <property type="entry name" value="MUREIN DD-ENDOPEPTIDASE MEPH-RELATED"/>
    <property type="match status" value="1"/>
</dbReference>
<keyword evidence="3 8" id="KW-0378">Hydrolase</keyword>
<dbReference type="Gene3D" id="3.90.1720.10">
    <property type="entry name" value="endopeptidase domain like (from Nostoc punctiforme)"/>
    <property type="match status" value="1"/>
</dbReference>
<dbReference type="RefSeq" id="WP_012641597.1">
    <property type="nucleotide sequence ID" value="NC_011959.1"/>
</dbReference>
<dbReference type="Pfam" id="PF08239">
    <property type="entry name" value="SH3_3"/>
    <property type="match status" value="2"/>
</dbReference>
<dbReference type="Proteomes" id="UP000000447">
    <property type="component" value="Chromosome"/>
</dbReference>
<name>B9KXJ7_THERP</name>
<evidence type="ECO:0000313" key="9">
    <source>
        <dbReference type="Proteomes" id="UP000000447"/>
    </source>
</evidence>
<evidence type="ECO:0000256" key="3">
    <source>
        <dbReference type="ARBA" id="ARBA00022801"/>
    </source>
</evidence>
<comment type="similarity">
    <text evidence="1">Belongs to the peptidase C40 family.</text>
</comment>
<dbReference type="EMBL" id="CP001275">
    <property type="protein sequence ID" value="ACM05652.1"/>
    <property type="molecule type" value="Genomic_DNA"/>
</dbReference>
<dbReference type="InterPro" id="IPR038765">
    <property type="entry name" value="Papain-like_cys_pep_sf"/>
</dbReference>
<dbReference type="PROSITE" id="PS51935">
    <property type="entry name" value="NLPC_P60"/>
    <property type="match status" value="1"/>
</dbReference>
<protein>
    <submittedName>
        <fullName evidence="8">Cell wall-associated hydrolases</fullName>
    </submittedName>
</protein>
<proteinExistence type="inferred from homology"/>
<keyword evidence="4" id="KW-0788">Thiol protease</keyword>
<dbReference type="InterPro" id="IPR051202">
    <property type="entry name" value="Peptidase_C40"/>
</dbReference>
<evidence type="ECO:0000259" key="7">
    <source>
        <dbReference type="PROSITE" id="PS51935"/>
    </source>
</evidence>
<dbReference type="SUPFAM" id="SSF54001">
    <property type="entry name" value="Cysteine proteinases"/>
    <property type="match status" value="1"/>
</dbReference>
<dbReference type="eggNOG" id="COG4991">
    <property type="taxonomic scope" value="Bacteria"/>
</dbReference>
<feature type="chain" id="PRO_5002886066" evidence="6">
    <location>
        <begin position="30"/>
        <end position="427"/>
    </location>
</feature>
<dbReference type="AlphaFoldDB" id="B9KXJ7"/>
<dbReference type="SMART" id="SM00287">
    <property type="entry name" value="SH3b"/>
    <property type="match status" value="3"/>
</dbReference>
<reference evidence="8 9" key="1">
    <citation type="journal article" date="2009" name="PLoS ONE">
        <title>Complete genome sequence of the aerobic CO-oxidizing thermophile Thermomicrobium roseum.</title>
        <authorList>
            <person name="Wu D."/>
            <person name="Raymond J."/>
            <person name="Wu M."/>
            <person name="Chatterji S."/>
            <person name="Ren Q."/>
            <person name="Graham J.E."/>
            <person name="Bryant D.A."/>
            <person name="Robb F."/>
            <person name="Colman A."/>
            <person name="Tallon L.J."/>
            <person name="Badger J.H."/>
            <person name="Madupu R."/>
            <person name="Ward N.L."/>
            <person name="Eisen J.A."/>
        </authorList>
    </citation>
    <scope>NUCLEOTIDE SEQUENCE [LARGE SCALE GENOMIC DNA]</scope>
    <source>
        <strain evidence="9">ATCC 27502 / DSM 5159 / P-2</strain>
    </source>
</reference>
<evidence type="ECO:0000256" key="5">
    <source>
        <dbReference type="SAM" id="MobiDB-lite"/>
    </source>
</evidence>
<dbReference type="eggNOG" id="COG0791">
    <property type="taxonomic scope" value="Bacteria"/>
</dbReference>
<dbReference type="InterPro" id="IPR003646">
    <property type="entry name" value="SH3-like_bac-type"/>
</dbReference>
<dbReference type="InterPro" id="IPR000064">
    <property type="entry name" value="NLP_P60_dom"/>
</dbReference>
<evidence type="ECO:0000256" key="4">
    <source>
        <dbReference type="ARBA" id="ARBA00022807"/>
    </source>
</evidence>
<feature type="signal peptide" evidence="6">
    <location>
        <begin position="1"/>
        <end position="29"/>
    </location>
</feature>
<dbReference type="OrthoDB" id="141493at2"/>
<sequence>MGKRRLPLWFVASYCAFLAAIFAFSPVLATNDLVTGALGQVSGTNGDGVNVRAEPGLGASRVGGLPEGARVRVVEGPRAASDGTTWYRIENGGMTGWVLADYLARAVPVAGDTVLVTGTGGYGLRLRETAGLESRVLAIMPEGGRAVATGSPVQDAAGTSWVPVRHEGVDGYAALAYLVVVEGDSTPVAQAQPIANTPTIRVGGNVEVVNTDGQGVNVRQGPGYGRPVAAVAPEGAVMRVIGGPQTDGQGITWWQVDYRGLQGWAHGGYLAPTDREPGAPAATPAEAAPQSNPVPTTPAPPSTVGDAIVATAMQYLGRPYAWGGTTPAGFDCSGFVYFVVNQVLGGGFPRSLEAQAVSGVSVDPNQLQPGDLVFFQNTYKWGLSHVGIYIGNGRFIHAENYGTGVTISELWGDYYGPRFYTARRVGT</sequence>
<dbReference type="Gene3D" id="2.30.30.40">
    <property type="entry name" value="SH3 Domains"/>
    <property type="match status" value="2"/>
</dbReference>
<keyword evidence="9" id="KW-1185">Reference proteome</keyword>
<dbReference type="GO" id="GO:0006508">
    <property type="term" value="P:proteolysis"/>
    <property type="evidence" value="ECO:0007669"/>
    <property type="project" value="UniProtKB-KW"/>
</dbReference>
<accession>B9KXJ7</accession>
<dbReference type="Pfam" id="PF00877">
    <property type="entry name" value="NLPC_P60"/>
    <property type="match status" value="1"/>
</dbReference>
<evidence type="ECO:0000256" key="2">
    <source>
        <dbReference type="ARBA" id="ARBA00022670"/>
    </source>
</evidence>